<dbReference type="AlphaFoldDB" id="C6T7U5"/>
<accession>C6T7U5</accession>
<name>C6T7U5_SOYBN</name>
<evidence type="ECO:0000313" key="1">
    <source>
        <dbReference type="EMBL" id="ACU17897.1"/>
    </source>
</evidence>
<sequence length="80" mass="9329">MCFPNKNLRIIVHLLISYKIGSISKQFTREQRRIHVLFSPTRDTIGNSNNSPIIVVHKESIFPTCVNLFWMWNEASPNTK</sequence>
<protein>
    <submittedName>
        <fullName evidence="1">Uncharacterized protein</fullName>
    </submittedName>
</protein>
<reference evidence="1" key="1">
    <citation type="submission" date="2009-08" db="EMBL/GenBank/DDBJ databases">
        <authorList>
            <person name="Cheung F."/>
            <person name="Xiao Y."/>
            <person name="Chan A."/>
            <person name="Moskal W."/>
            <person name="Town C.D."/>
        </authorList>
    </citation>
    <scope>NUCLEOTIDE SEQUENCE</scope>
</reference>
<dbReference type="EMBL" id="BT093529">
    <property type="protein sequence ID" value="ACU17897.1"/>
    <property type="molecule type" value="mRNA"/>
</dbReference>
<proteinExistence type="evidence at transcript level"/>
<organism evidence="1">
    <name type="scientific">Glycine max</name>
    <name type="common">Soybean</name>
    <name type="synonym">Glycine hispida</name>
    <dbReference type="NCBI Taxonomy" id="3847"/>
    <lineage>
        <taxon>Eukaryota</taxon>
        <taxon>Viridiplantae</taxon>
        <taxon>Streptophyta</taxon>
        <taxon>Embryophyta</taxon>
        <taxon>Tracheophyta</taxon>
        <taxon>Spermatophyta</taxon>
        <taxon>Magnoliopsida</taxon>
        <taxon>eudicotyledons</taxon>
        <taxon>Gunneridae</taxon>
        <taxon>Pentapetalae</taxon>
        <taxon>rosids</taxon>
        <taxon>fabids</taxon>
        <taxon>Fabales</taxon>
        <taxon>Fabaceae</taxon>
        <taxon>Papilionoideae</taxon>
        <taxon>50 kb inversion clade</taxon>
        <taxon>NPAAA clade</taxon>
        <taxon>indigoferoid/millettioid clade</taxon>
        <taxon>Phaseoleae</taxon>
        <taxon>Glycine</taxon>
        <taxon>Glycine subgen. Soja</taxon>
    </lineage>
</organism>